<dbReference type="GO" id="GO:0008270">
    <property type="term" value="F:zinc ion binding"/>
    <property type="evidence" value="ECO:0007669"/>
    <property type="project" value="UniProtKB-KW"/>
</dbReference>
<dbReference type="Proteomes" id="UP000054937">
    <property type="component" value="Unassembled WGS sequence"/>
</dbReference>
<evidence type="ECO:0000259" key="3">
    <source>
        <dbReference type="PROSITE" id="PS50157"/>
    </source>
</evidence>
<feature type="compositionally biased region" description="Acidic residues" evidence="2">
    <location>
        <begin position="309"/>
        <end position="323"/>
    </location>
</feature>
<dbReference type="InterPro" id="IPR013087">
    <property type="entry name" value="Znf_C2H2_type"/>
</dbReference>
<evidence type="ECO:0000256" key="1">
    <source>
        <dbReference type="PROSITE-ProRule" id="PRU00042"/>
    </source>
</evidence>
<organism evidence="4 5">
    <name type="scientific">Pseudocohnilembus persalinus</name>
    <name type="common">Ciliate</name>
    <dbReference type="NCBI Taxonomy" id="266149"/>
    <lineage>
        <taxon>Eukaryota</taxon>
        <taxon>Sar</taxon>
        <taxon>Alveolata</taxon>
        <taxon>Ciliophora</taxon>
        <taxon>Intramacronucleata</taxon>
        <taxon>Oligohymenophorea</taxon>
        <taxon>Scuticociliatia</taxon>
        <taxon>Philasterida</taxon>
        <taxon>Pseudocohnilembidae</taxon>
        <taxon>Pseudocohnilembus</taxon>
    </lineage>
</organism>
<feature type="compositionally biased region" description="Low complexity" evidence="2">
    <location>
        <begin position="60"/>
        <end position="92"/>
    </location>
</feature>
<dbReference type="SMART" id="SM00355">
    <property type="entry name" value="ZnF_C2H2"/>
    <property type="match status" value="1"/>
</dbReference>
<dbReference type="OrthoDB" id="21530at2759"/>
<gene>
    <name evidence="4" type="ORF">PPERSA_04222</name>
</gene>
<evidence type="ECO:0000256" key="2">
    <source>
        <dbReference type="SAM" id="MobiDB-lite"/>
    </source>
</evidence>
<reference evidence="4 5" key="1">
    <citation type="journal article" date="2015" name="Sci. Rep.">
        <title>Genome of the facultative scuticociliatosis pathogen Pseudocohnilembus persalinus provides insight into its virulence through horizontal gene transfer.</title>
        <authorList>
            <person name="Xiong J."/>
            <person name="Wang G."/>
            <person name="Cheng J."/>
            <person name="Tian M."/>
            <person name="Pan X."/>
            <person name="Warren A."/>
            <person name="Jiang C."/>
            <person name="Yuan D."/>
            <person name="Miao W."/>
        </authorList>
    </citation>
    <scope>NUCLEOTIDE SEQUENCE [LARGE SCALE GENOMIC DNA]</scope>
    <source>
        <strain evidence="4">36N120E</strain>
    </source>
</reference>
<comment type="caution">
    <text evidence="4">The sequence shown here is derived from an EMBL/GenBank/DDBJ whole genome shotgun (WGS) entry which is preliminary data.</text>
</comment>
<feature type="region of interest" description="Disordered" evidence="2">
    <location>
        <begin position="60"/>
        <end position="93"/>
    </location>
</feature>
<accession>A0A0V0QN48</accession>
<dbReference type="PROSITE" id="PS50157">
    <property type="entry name" value="ZINC_FINGER_C2H2_2"/>
    <property type="match status" value="1"/>
</dbReference>
<feature type="region of interest" description="Disordered" evidence="2">
    <location>
        <begin position="23"/>
        <end position="47"/>
    </location>
</feature>
<keyword evidence="5" id="KW-1185">Reference proteome</keyword>
<feature type="domain" description="C2H2-type" evidence="3">
    <location>
        <begin position="219"/>
        <end position="249"/>
    </location>
</feature>
<proteinExistence type="predicted"/>
<evidence type="ECO:0000313" key="4">
    <source>
        <dbReference type="EMBL" id="KRX03670.1"/>
    </source>
</evidence>
<sequence>MSSIPYHNKQNSLQDLMAKSPQQNESFNNNFHAQLNTNNNNNINNNLNQTILNQSNIHKSQNNHHIQQLQIHRSQSSTTNNNNNNNHSSSGNMYNKELLRDLYQVESEIQQTCGYLKKLKQNKTEAWVNECINSSQSSILQHSSYPKYDKSVNYYHQFWHTYLLNEMMISKIKDFSGENKLLSQKISELDNLHKEYHKIQAARNKKKNRRPAKEIEKSYTCPYGDCVKIYGSEVSLNLHIKLKHNGGNKTERERLARSILLAQEQGESSPEQTLNFPPGYLDKYREAFIRDRQKGIDINKCGEGVDIIEEQEQDEEMDDEEYDSSSNHQSLQENSNINNNQTQQQNQLENF</sequence>
<feature type="compositionally biased region" description="Low complexity" evidence="2">
    <location>
        <begin position="329"/>
        <end position="351"/>
    </location>
</feature>
<feature type="compositionally biased region" description="Low complexity" evidence="2">
    <location>
        <begin position="28"/>
        <end position="47"/>
    </location>
</feature>
<keyword evidence="1" id="KW-0479">Metal-binding</keyword>
<dbReference type="AlphaFoldDB" id="A0A0V0QN48"/>
<protein>
    <recommendedName>
        <fullName evidence="3">C2H2-type domain-containing protein</fullName>
    </recommendedName>
</protein>
<name>A0A0V0QN48_PSEPJ</name>
<dbReference type="InParanoid" id="A0A0V0QN48"/>
<feature type="region of interest" description="Disordered" evidence="2">
    <location>
        <begin position="309"/>
        <end position="351"/>
    </location>
</feature>
<keyword evidence="1" id="KW-0863">Zinc-finger</keyword>
<dbReference type="EMBL" id="LDAU01000129">
    <property type="protein sequence ID" value="KRX03670.1"/>
    <property type="molecule type" value="Genomic_DNA"/>
</dbReference>
<evidence type="ECO:0000313" key="5">
    <source>
        <dbReference type="Proteomes" id="UP000054937"/>
    </source>
</evidence>
<dbReference type="PROSITE" id="PS00028">
    <property type="entry name" value="ZINC_FINGER_C2H2_1"/>
    <property type="match status" value="1"/>
</dbReference>
<keyword evidence="1" id="KW-0862">Zinc</keyword>